<dbReference type="OrthoDB" id="3181400at2"/>
<dbReference type="Gene3D" id="3.40.109.10">
    <property type="entry name" value="NADH Oxidase"/>
    <property type="match status" value="1"/>
</dbReference>
<evidence type="ECO:0000256" key="4">
    <source>
        <dbReference type="ARBA" id="ARBA00023002"/>
    </source>
</evidence>
<dbReference type="InterPro" id="IPR000415">
    <property type="entry name" value="Nitroreductase-like"/>
</dbReference>
<evidence type="ECO:0000256" key="3">
    <source>
        <dbReference type="ARBA" id="ARBA00022643"/>
    </source>
</evidence>
<evidence type="ECO:0000256" key="1">
    <source>
        <dbReference type="ARBA" id="ARBA00008366"/>
    </source>
</evidence>
<evidence type="ECO:0000313" key="7">
    <source>
        <dbReference type="EMBL" id="EMS79591.1"/>
    </source>
</evidence>
<dbReference type="InterPro" id="IPR016446">
    <property type="entry name" value="Flavin_OxRdtase_Frp"/>
</dbReference>
<feature type="domain" description="Nitroreductase" evidence="6">
    <location>
        <begin position="10"/>
        <end position="163"/>
    </location>
</feature>
<dbReference type="PANTHER" id="PTHR43425">
    <property type="entry name" value="OXYGEN-INSENSITIVE NADPH NITROREDUCTASE"/>
    <property type="match status" value="1"/>
</dbReference>
<keyword evidence="3 5" id="KW-0288">FMN</keyword>
<dbReference type="RefSeq" id="WP_006965834.1">
    <property type="nucleotide sequence ID" value="NZ_APJX01000004.1"/>
</dbReference>
<keyword evidence="2 5" id="KW-0285">Flavoprotein</keyword>
<keyword evidence="5" id="KW-0521">NADP</keyword>
<dbReference type="Proteomes" id="UP000014216">
    <property type="component" value="Unassembled WGS sequence"/>
</dbReference>
<dbReference type="Pfam" id="PF00881">
    <property type="entry name" value="Nitroreductase"/>
    <property type="match status" value="1"/>
</dbReference>
<dbReference type="InterPro" id="IPR029479">
    <property type="entry name" value="Nitroreductase"/>
</dbReference>
<gene>
    <name evidence="7" type="primary">nfsA</name>
    <name evidence="7" type="ORF">Dpo_4c01400</name>
</gene>
<dbReference type="PANTHER" id="PTHR43425:SF2">
    <property type="entry name" value="OXYGEN-INSENSITIVE NADPH NITROREDUCTASE"/>
    <property type="match status" value="1"/>
</dbReference>
<dbReference type="AlphaFoldDB" id="S0G5Q1"/>
<accession>S0G5Q1</accession>
<dbReference type="EMBL" id="APJX01000004">
    <property type="protein sequence ID" value="EMS79591.1"/>
    <property type="molecule type" value="Genomic_DNA"/>
</dbReference>
<keyword evidence="4 5" id="KW-0560">Oxidoreductase</keyword>
<evidence type="ECO:0000259" key="6">
    <source>
        <dbReference type="Pfam" id="PF00881"/>
    </source>
</evidence>
<dbReference type="EC" id="1.-.-.-" evidence="7"/>
<comment type="caution">
    <text evidence="7">The sequence shown here is derived from an EMBL/GenBank/DDBJ whole genome shotgun (WGS) entry which is preliminary data.</text>
</comment>
<dbReference type="GO" id="GO:0016491">
    <property type="term" value="F:oxidoreductase activity"/>
    <property type="evidence" value="ECO:0007669"/>
    <property type="project" value="UniProtKB-UniRule"/>
</dbReference>
<keyword evidence="8" id="KW-1185">Reference proteome</keyword>
<name>S0G5Q1_9BACT</name>
<evidence type="ECO:0000256" key="5">
    <source>
        <dbReference type="PIRNR" id="PIRNR005426"/>
    </source>
</evidence>
<dbReference type="NCBIfam" id="NF008033">
    <property type="entry name" value="PRK10765.1"/>
    <property type="match status" value="1"/>
</dbReference>
<organism evidence="7 8">
    <name type="scientific">Desulfotignum phosphitoxidans DSM 13687</name>
    <dbReference type="NCBI Taxonomy" id="1286635"/>
    <lineage>
        <taxon>Bacteria</taxon>
        <taxon>Pseudomonadati</taxon>
        <taxon>Thermodesulfobacteriota</taxon>
        <taxon>Desulfobacteria</taxon>
        <taxon>Desulfobacterales</taxon>
        <taxon>Desulfobacteraceae</taxon>
        <taxon>Desulfotignum</taxon>
    </lineage>
</organism>
<dbReference type="SUPFAM" id="SSF55469">
    <property type="entry name" value="FMN-dependent nitroreductase-like"/>
    <property type="match status" value="1"/>
</dbReference>
<sequence length="245" mass="27266">MTSVLNLLSAHRSIRKFTAKSVDETLLTSLISAAQCTSTSHHVQAYTIIQVTDADTRQKIADMAGPQPWVAQAPVFLVFCADLTRLVHACRRHNAAPETGWAEQLLVATVDTALMAQSLMLGAESVGIGGVFIGGIRNDPDLVSDLLHIPEHAYPVFGMCLGYPDDDPAPKPRLPVGAVFHKDRFPSAMEQKPLTDYDQKIQTYYEKRSPTLKDRTWTRQMADFTGQVIRPHMKAFLEKKGFFRQ</sequence>
<dbReference type="PATRIC" id="fig|1286635.3.peg.2176"/>
<protein>
    <submittedName>
        <fullName evidence="7">Nitroreductase NfsA</fullName>
        <ecNumber evidence="7">1.-.-.-</ecNumber>
    </submittedName>
</protein>
<comment type="similarity">
    <text evidence="1 5">Belongs to the flavin oxidoreductase frp family.</text>
</comment>
<reference evidence="7 8" key="1">
    <citation type="journal article" date="2013" name="Genome Announc.">
        <title>Draft Genome Sequence of Desulfotignum phosphitoxidans DSM 13687 Strain FiPS-3.</title>
        <authorList>
            <person name="Poehlein A."/>
            <person name="Daniel R."/>
            <person name="Simeonova D.D."/>
        </authorList>
    </citation>
    <scope>NUCLEOTIDE SEQUENCE [LARGE SCALE GENOMIC DNA]</scope>
    <source>
        <strain evidence="7 8">DSM 13687</strain>
    </source>
</reference>
<dbReference type="PIRSF" id="PIRSF005426">
    <property type="entry name" value="Frp"/>
    <property type="match status" value="1"/>
</dbReference>
<evidence type="ECO:0000313" key="8">
    <source>
        <dbReference type="Proteomes" id="UP000014216"/>
    </source>
</evidence>
<evidence type="ECO:0000256" key="2">
    <source>
        <dbReference type="ARBA" id="ARBA00022630"/>
    </source>
</evidence>
<proteinExistence type="inferred from homology"/>